<reference evidence="3 4" key="1">
    <citation type="submission" date="2013-08" db="EMBL/GenBank/DDBJ databases">
        <authorList>
            <person name="Weinstock G."/>
            <person name="Sodergren E."/>
            <person name="Wylie T."/>
            <person name="Fulton L."/>
            <person name="Fulton R."/>
            <person name="Fronick C."/>
            <person name="O'Laughlin M."/>
            <person name="Godfrey J."/>
            <person name="Miner T."/>
            <person name="Herter B."/>
            <person name="Appelbaum E."/>
            <person name="Cordes M."/>
            <person name="Lek S."/>
            <person name="Wollam A."/>
            <person name="Pepin K.H."/>
            <person name="Palsikar V.B."/>
            <person name="Mitreva M."/>
            <person name="Wilson R.K."/>
        </authorList>
    </citation>
    <scope>NUCLEOTIDE SEQUENCE [LARGE SCALE GENOMIC DNA]</scope>
    <source>
        <strain evidence="3 4">ATCC 700332</strain>
    </source>
</reference>
<feature type="compositionally biased region" description="Basic and acidic residues" evidence="1">
    <location>
        <begin position="92"/>
        <end position="112"/>
    </location>
</feature>
<feature type="compositionally biased region" description="Polar residues" evidence="1">
    <location>
        <begin position="225"/>
        <end position="260"/>
    </location>
</feature>
<dbReference type="SUPFAM" id="SSF54928">
    <property type="entry name" value="RNA-binding domain, RBD"/>
    <property type="match status" value="1"/>
</dbReference>
<dbReference type="InterPro" id="IPR012677">
    <property type="entry name" value="Nucleotide-bd_a/b_plait_sf"/>
</dbReference>
<dbReference type="InterPro" id="IPR005580">
    <property type="entry name" value="DbpA/CsdA_RNA-bd_dom"/>
</dbReference>
<proteinExistence type="predicted"/>
<comment type="caution">
    <text evidence="3">The sequence shown here is derived from an EMBL/GenBank/DDBJ whole genome shotgun (WGS) entry which is preliminary data.</text>
</comment>
<dbReference type="CDD" id="cd12252">
    <property type="entry name" value="RRM_DbpA"/>
    <property type="match status" value="1"/>
</dbReference>
<name>A0ABN0P0I0_TRELE</name>
<dbReference type="EMBL" id="AWVH01000013">
    <property type="protein sequence ID" value="ERJ93882.1"/>
    <property type="molecule type" value="Genomic_DNA"/>
</dbReference>
<gene>
    <name evidence="3" type="ORF">HMPREF9193_00603</name>
</gene>
<evidence type="ECO:0000313" key="4">
    <source>
        <dbReference type="Proteomes" id="UP000016649"/>
    </source>
</evidence>
<evidence type="ECO:0000256" key="1">
    <source>
        <dbReference type="SAM" id="MobiDB-lite"/>
    </source>
</evidence>
<evidence type="ECO:0000313" key="3">
    <source>
        <dbReference type="EMBL" id="ERJ93882.1"/>
    </source>
</evidence>
<protein>
    <submittedName>
        <fullName evidence="3">DbpA RNA binding domain protein</fullName>
    </submittedName>
</protein>
<feature type="region of interest" description="Disordered" evidence="1">
    <location>
        <begin position="211"/>
        <end position="267"/>
    </location>
</feature>
<dbReference type="InterPro" id="IPR035979">
    <property type="entry name" value="RBD_domain_sf"/>
</dbReference>
<dbReference type="Gene3D" id="3.30.70.330">
    <property type="match status" value="1"/>
</dbReference>
<feature type="compositionally biased region" description="Polar residues" evidence="1">
    <location>
        <begin position="113"/>
        <end position="123"/>
    </location>
</feature>
<feature type="domain" description="DEAD box helicase DbpA/CsdA RNA-binding" evidence="2">
    <location>
        <begin position="139"/>
        <end position="209"/>
    </location>
</feature>
<evidence type="ECO:0000259" key="2">
    <source>
        <dbReference type="Pfam" id="PF03880"/>
    </source>
</evidence>
<feature type="compositionally biased region" description="Basic and acidic residues" evidence="1">
    <location>
        <begin position="212"/>
        <end position="221"/>
    </location>
</feature>
<feature type="region of interest" description="Disordered" evidence="1">
    <location>
        <begin position="92"/>
        <end position="123"/>
    </location>
</feature>
<keyword evidence="4" id="KW-1185">Reference proteome</keyword>
<accession>A0ABN0P0I0</accession>
<sequence length="267" mass="29664">MAFQRNNSVSKERFAVLVKNAVIKVKTEEDPLVLNDFKRLLKKNVPFGLRTYVAAYLAKQITLGASFAPLFAADKGKKETVFSRFDKTEKQTREAGRFSRGKRFERNEENERSGTNGYTNTKSNSAGARVVIPADKAATVFVGIGRSRGVFPRDIISLIIQNASVERERIGDIRVLDNYSFVQVYTEDAQKVIDSLNGCEYRGRKLNVSFSRKKDDGEDGRTGAAYTQTASEQPVNSGQASSGEQTENTEQPANTEQLESGDTHNMV</sequence>
<dbReference type="Proteomes" id="UP000016649">
    <property type="component" value="Unassembled WGS sequence"/>
</dbReference>
<dbReference type="RefSeq" id="WP_021686451.1">
    <property type="nucleotide sequence ID" value="NZ_KI260556.1"/>
</dbReference>
<dbReference type="Pfam" id="PF03880">
    <property type="entry name" value="DbpA"/>
    <property type="match status" value="1"/>
</dbReference>
<organism evidence="3 4">
    <name type="scientific">Treponema lecithinolyticum ATCC 700332</name>
    <dbReference type="NCBI Taxonomy" id="1321815"/>
    <lineage>
        <taxon>Bacteria</taxon>
        <taxon>Pseudomonadati</taxon>
        <taxon>Spirochaetota</taxon>
        <taxon>Spirochaetia</taxon>
        <taxon>Spirochaetales</taxon>
        <taxon>Treponemataceae</taxon>
        <taxon>Treponema</taxon>
    </lineage>
</organism>